<evidence type="ECO:0000313" key="10">
    <source>
        <dbReference type="Proteomes" id="UP000728185"/>
    </source>
</evidence>
<evidence type="ECO:0000256" key="5">
    <source>
        <dbReference type="ARBA" id="ARBA00023180"/>
    </source>
</evidence>
<dbReference type="AlphaFoldDB" id="A0A8E0RY92"/>
<feature type="domain" description="GPR180-like N-terminal" evidence="8">
    <location>
        <begin position="2"/>
        <end position="70"/>
    </location>
</feature>
<comment type="caution">
    <text evidence="9">The sequence shown here is derived from an EMBL/GenBank/DDBJ whole genome shotgun (WGS) entry which is preliminary data.</text>
</comment>
<dbReference type="Pfam" id="PF10192">
    <property type="entry name" value="GPR180-TMEM145_TM"/>
    <property type="match status" value="1"/>
</dbReference>
<feature type="transmembrane region" description="Helical" evidence="6">
    <location>
        <begin position="326"/>
        <end position="353"/>
    </location>
</feature>
<dbReference type="GO" id="GO:0007186">
    <property type="term" value="P:G protein-coupled receptor signaling pathway"/>
    <property type="evidence" value="ECO:0007669"/>
    <property type="project" value="InterPro"/>
</dbReference>
<feature type="transmembrane region" description="Helical" evidence="6">
    <location>
        <begin position="473"/>
        <end position="491"/>
    </location>
</feature>
<dbReference type="InterPro" id="IPR053880">
    <property type="entry name" value="GPR180-like_N"/>
</dbReference>
<dbReference type="InterPro" id="IPR019336">
    <property type="entry name" value="GPR180/TMEM145_TM"/>
</dbReference>
<feature type="transmembrane region" description="Helical" evidence="6">
    <location>
        <begin position="290"/>
        <end position="314"/>
    </location>
</feature>
<keyword evidence="5" id="KW-0325">Glycoprotein</keyword>
<evidence type="ECO:0000256" key="2">
    <source>
        <dbReference type="ARBA" id="ARBA00022692"/>
    </source>
</evidence>
<proteinExistence type="predicted"/>
<dbReference type="GO" id="GO:0016020">
    <property type="term" value="C:membrane"/>
    <property type="evidence" value="ECO:0007669"/>
    <property type="project" value="UniProtKB-SubCell"/>
</dbReference>
<feature type="transmembrane region" description="Helical" evidence="6">
    <location>
        <begin position="405"/>
        <end position="424"/>
    </location>
</feature>
<reference evidence="9" key="1">
    <citation type="submission" date="2019-05" db="EMBL/GenBank/DDBJ databases">
        <title>Annotation for the trematode Fasciolopsis buski.</title>
        <authorList>
            <person name="Choi Y.-J."/>
        </authorList>
    </citation>
    <scope>NUCLEOTIDE SEQUENCE</scope>
    <source>
        <strain evidence="9">HT</strain>
        <tissue evidence="9">Whole worm</tissue>
    </source>
</reference>
<organism evidence="9 10">
    <name type="scientific">Fasciolopsis buskii</name>
    <dbReference type="NCBI Taxonomy" id="27845"/>
    <lineage>
        <taxon>Eukaryota</taxon>
        <taxon>Metazoa</taxon>
        <taxon>Spiralia</taxon>
        <taxon>Lophotrochozoa</taxon>
        <taxon>Platyhelminthes</taxon>
        <taxon>Trematoda</taxon>
        <taxon>Digenea</taxon>
        <taxon>Plagiorchiida</taxon>
        <taxon>Echinostomata</taxon>
        <taxon>Echinostomatoidea</taxon>
        <taxon>Fasciolidae</taxon>
        <taxon>Fasciolopsis</taxon>
    </lineage>
</organism>
<gene>
    <name evidence="9" type="ORF">FBUS_10245</name>
</gene>
<dbReference type="GO" id="GO:0019236">
    <property type="term" value="P:response to pheromone"/>
    <property type="evidence" value="ECO:0007669"/>
    <property type="project" value="InterPro"/>
</dbReference>
<accession>A0A8E0RY92</accession>
<evidence type="ECO:0000313" key="9">
    <source>
        <dbReference type="EMBL" id="KAA0191049.1"/>
    </source>
</evidence>
<keyword evidence="3 6" id="KW-1133">Transmembrane helix</keyword>
<dbReference type="Proteomes" id="UP000728185">
    <property type="component" value="Unassembled WGS sequence"/>
</dbReference>
<dbReference type="Pfam" id="PF21892">
    <property type="entry name" value="TMEM145_N"/>
    <property type="match status" value="1"/>
</dbReference>
<feature type="domain" description="GPR180/TMEM145 transmembrane" evidence="7">
    <location>
        <begin position="266"/>
        <end position="456"/>
    </location>
</feature>
<evidence type="ECO:0000256" key="3">
    <source>
        <dbReference type="ARBA" id="ARBA00022989"/>
    </source>
</evidence>
<evidence type="ECO:0000256" key="4">
    <source>
        <dbReference type="ARBA" id="ARBA00023136"/>
    </source>
</evidence>
<keyword evidence="2 6" id="KW-0812">Transmembrane</keyword>
<keyword evidence="10" id="KW-1185">Reference proteome</keyword>
<dbReference type="PANTHER" id="PTHR23252">
    <property type="entry name" value="INTIMAL THICKNESS RECEPTOR-RELATED"/>
    <property type="match status" value="1"/>
</dbReference>
<feature type="transmembrane region" description="Helical" evidence="6">
    <location>
        <begin position="260"/>
        <end position="278"/>
    </location>
</feature>
<dbReference type="OrthoDB" id="205745at2759"/>
<dbReference type="EMBL" id="LUCM01006600">
    <property type="protein sequence ID" value="KAA0191049.1"/>
    <property type="molecule type" value="Genomic_DNA"/>
</dbReference>
<comment type="subcellular location">
    <subcellularLocation>
        <location evidence="1">Membrane</location>
        <topology evidence="1">Multi-pass membrane protein</topology>
    </subcellularLocation>
</comment>
<protein>
    <submittedName>
        <fullName evidence="9">Transmembrane protein</fullName>
    </submittedName>
</protein>
<keyword evidence="4 6" id="KW-0472">Membrane</keyword>
<feature type="transmembrane region" description="Helical" evidence="6">
    <location>
        <begin position="365"/>
        <end position="385"/>
    </location>
</feature>
<sequence>MSMNSSLQFEFAYPEEYEPLKLRCYWDSPIAWVDTFHMRVPCPKKQAILKRLSFGQIIHLDPSMNQWCQKIPLSTEILRELQTLQVELRRNDWLTLISSMIAKLSGAIRDAQDWLNPLVSLITPNTIEFTSAVASQDNGTKGEFSKARISKGLELPEVVQMAWMNRMEKINLETVPEVTNWIYCKSPVIDLQFSRAVWWFFVLERCKEELGTTPSPVVLRTSALSGLEAAYKIVLRNGPHGDLMREQLSAEKFGNLEMDLVFLAFVSTLQVFAVIITYKLFKSHQLHPTVLLWLFSITMRSATQIFRCVIGFYFAATGIRNLAFEILIQLLYSTSTSALFASLLLLSSGYTIVHRVLSRTVFITLYTFLGAYILANFATQIAVVIMESQGDVLSRYHSKASNAYVTLQLTAWVGFCVSCGYTLFSWSQKRLFFIRLATIFSFWFWNAPLWTFITMGVTHKRFTENLIRVWDELVTYGAYVLLLVSFCLLASQQINLATD</sequence>
<dbReference type="InterPro" id="IPR047831">
    <property type="entry name" value="GPR180/TMEM145"/>
</dbReference>
<evidence type="ECO:0000259" key="7">
    <source>
        <dbReference type="Pfam" id="PF10192"/>
    </source>
</evidence>
<feature type="transmembrane region" description="Helical" evidence="6">
    <location>
        <begin position="431"/>
        <end position="453"/>
    </location>
</feature>
<evidence type="ECO:0000256" key="6">
    <source>
        <dbReference type="SAM" id="Phobius"/>
    </source>
</evidence>
<evidence type="ECO:0000256" key="1">
    <source>
        <dbReference type="ARBA" id="ARBA00004141"/>
    </source>
</evidence>
<evidence type="ECO:0000259" key="8">
    <source>
        <dbReference type="Pfam" id="PF21892"/>
    </source>
</evidence>
<name>A0A8E0RY92_9TREM</name>
<dbReference type="PANTHER" id="PTHR23252:SF24">
    <property type="entry name" value="TRANSMEMBRANE PROTEIN 145"/>
    <property type="match status" value="1"/>
</dbReference>